<accession>A0ABQ9H932</accession>
<proteinExistence type="predicted"/>
<sequence>MMWAGLFHVPVHVSVRRPAMKDGRSRAWPPRRDQLVELDDKGYTDAPPLQDVLTTCVITWLGIVRSAVSTRGGCVVNAASTLRAGGSALAHPQPTPALTYLNCGGEVNSRLRSASIIPPPGGGGAMYLRSCGGSSGPGRRTRAERCRFWGSLGREPAGAVMWSDTQHRTPHTSTRHGPPLLPSLWKPVTTPISASAHVNTVRDKRSRAVVECYTTLLPPRELGNLPVGVIPLFSHVGIVQDDAARQRVFSGISRFPRPCIPALLHPHPITPSSALKTSLLRAAVISQLSSTVRLRDFIIECCLHDKPLRY</sequence>
<keyword evidence="2" id="KW-1185">Reference proteome</keyword>
<dbReference type="Proteomes" id="UP001159363">
    <property type="component" value="Chromosome 5"/>
</dbReference>
<dbReference type="EMBL" id="JARBHB010000006">
    <property type="protein sequence ID" value="KAJ8880813.1"/>
    <property type="molecule type" value="Genomic_DNA"/>
</dbReference>
<organism evidence="1 2">
    <name type="scientific">Dryococelus australis</name>
    <dbReference type="NCBI Taxonomy" id="614101"/>
    <lineage>
        <taxon>Eukaryota</taxon>
        <taxon>Metazoa</taxon>
        <taxon>Ecdysozoa</taxon>
        <taxon>Arthropoda</taxon>
        <taxon>Hexapoda</taxon>
        <taxon>Insecta</taxon>
        <taxon>Pterygota</taxon>
        <taxon>Neoptera</taxon>
        <taxon>Polyneoptera</taxon>
        <taxon>Phasmatodea</taxon>
        <taxon>Verophasmatodea</taxon>
        <taxon>Anareolatae</taxon>
        <taxon>Phasmatidae</taxon>
        <taxon>Eurycanthinae</taxon>
        <taxon>Dryococelus</taxon>
    </lineage>
</organism>
<evidence type="ECO:0000313" key="1">
    <source>
        <dbReference type="EMBL" id="KAJ8880813.1"/>
    </source>
</evidence>
<reference evidence="1 2" key="1">
    <citation type="submission" date="2023-02" db="EMBL/GenBank/DDBJ databases">
        <title>LHISI_Scaffold_Assembly.</title>
        <authorList>
            <person name="Stuart O.P."/>
            <person name="Cleave R."/>
            <person name="Magrath M.J.L."/>
            <person name="Mikheyev A.S."/>
        </authorList>
    </citation>
    <scope>NUCLEOTIDE SEQUENCE [LARGE SCALE GENOMIC DNA]</scope>
    <source>
        <strain evidence="1">Daus_M_001</strain>
        <tissue evidence="1">Leg muscle</tissue>
    </source>
</reference>
<name>A0ABQ9H932_9NEOP</name>
<protein>
    <submittedName>
        <fullName evidence="1">Uncharacterized protein</fullName>
    </submittedName>
</protein>
<gene>
    <name evidence="1" type="ORF">PR048_017284</name>
</gene>
<evidence type="ECO:0000313" key="2">
    <source>
        <dbReference type="Proteomes" id="UP001159363"/>
    </source>
</evidence>
<comment type="caution">
    <text evidence="1">The sequence shown here is derived from an EMBL/GenBank/DDBJ whole genome shotgun (WGS) entry which is preliminary data.</text>
</comment>